<name>A0ABM3BIP8_GOSHI</name>
<dbReference type="RefSeq" id="XP_040966938.1">
    <property type="nucleotide sequence ID" value="XM_041111004.1"/>
</dbReference>
<protein>
    <submittedName>
        <fullName evidence="13">Receptor-like protein 9DC1</fullName>
    </submittedName>
</protein>
<dbReference type="InterPro" id="IPR013210">
    <property type="entry name" value="LRR_N_plant-typ"/>
</dbReference>
<sequence>MKRLLNEQDNAMSSDDNVEEIIKFYDEIAGLKSYPKTNSWKEGTDCCSWDGVTCHHLNAHVIALELQLYGNFPSDTTLFLLPYLQKLNLVYNDFNRSKIPYEFGRFESLLYLNLSHARFVGEVPSQVSHLSKLVSLDLSSWIYDLTFDKHALEPSSLRIVDLSHNNLSGTIPQCFGNLSNSLEFLNLKKNKFYGTIPSTFAKGCQLSNFNLNGNLLEGPLIPSILNYRGLKVLDLGSNKINDAFPHWLGSLPQLQILIPKVIGKRRSLKGLNLSHNNLSGYNIPSSIESLTNLEWLGHSSNKLVGRIPRELLNLTALSTLNLSMNELIGCIPQGKQFNTFANTSYEGNKGLHGFPLSSDCNNNELPPPSNLLEEGGSKSKFGFGWKVVLLGYGCGVVLGLGVGYVVFQTGKPKWFRNLRRLCLNLWGFSFARLNLNNRISF</sequence>
<dbReference type="GeneID" id="107931115"/>
<evidence type="ECO:0000256" key="7">
    <source>
        <dbReference type="ARBA" id="ARBA00023136"/>
    </source>
</evidence>
<dbReference type="InterPro" id="IPR032675">
    <property type="entry name" value="LRR_dom_sf"/>
</dbReference>
<evidence type="ECO:0000256" key="5">
    <source>
        <dbReference type="ARBA" id="ARBA00022737"/>
    </source>
</evidence>
<keyword evidence="4" id="KW-0732">Signal</keyword>
<dbReference type="InterPro" id="IPR001611">
    <property type="entry name" value="Leu-rich_rpt"/>
</dbReference>
<dbReference type="Proteomes" id="UP000818029">
    <property type="component" value="Chromosome A04"/>
</dbReference>
<evidence type="ECO:0000256" key="6">
    <source>
        <dbReference type="ARBA" id="ARBA00022989"/>
    </source>
</evidence>
<dbReference type="Pfam" id="PF00560">
    <property type="entry name" value="LRR_1"/>
    <property type="match status" value="4"/>
</dbReference>
<evidence type="ECO:0000256" key="8">
    <source>
        <dbReference type="ARBA" id="ARBA00023170"/>
    </source>
</evidence>
<keyword evidence="12" id="KW-1185">Reference proteome</keyword>
<keyword evidence="7 10" id="KW-0472">Membrane</keyword>
<keyword evidence="5" id="KW-0677">Repeat</keyword>
<dbReference type="PANTHER" id="PTHR48061:SF46">
    <property type="entry name" value="LEUCINE-RICH REPEAT-CONTAINING N-TERMINAL PLANT-TYPE DOMAIN-CONTAINING PROTEIN"/>
    <property type="match status" value="1"/>
</dbReference>
<evidence type="ECO:0000259" key="11">
    <source>
        <dbReference type="Pfam" id="PF08263"/>
    </source>
</evidence>
<dbReference type="Gene3D" id="3.80.10.10">
    <property type="entry name" value="Ribonuclease Inhibitor"/>
    <property type="match status" value="3"/>
</dbReference>
<organism evidence="12 13">
    <name type="scientific">Gossypium hirsutum</name>
    <name type="common">Upland cotton</name>
    <name type="synonym">Gossypium mexicanum</name>
    <dbReference type="NCBI Taxonomy" id="3635"/>
    <lineage>
        <taxon>Eukaryota</taxon>
        <taxon>Viridiplantae</taxon>
        <taxon>Streptophyta</taxon>
        <taxon>Embryophyta</taxon>
        <taxon>Tracheophyta</taxon>
        <taxon>Spermatophyta</taxon>
        <taxon>Magnoliopsida</taxon>
        <taxon>eudicotyledons</taxon>
        <taxon>Gunneridae</taxon>
        <taxon>Pentapetalae</taxon>
        <taxon>rosids</taxon>
        <taxon>malvids</taxon>
        <taxon>Malvales</taxon>
        <taxon>Malvaceae</taxon>
        <taxon>Malvoideae</taxon>
        <taxon>Gossypium</taxon>
    </lineage>
</organism>
<evidence type="ECO:0000256" key="10">
    <source>
        <dbReference type="SAM" id="Phobius"/>
    </source>
</evidence>
<comment type="subcellular location">
    <subcellularLocation>
        <location evidence="1">Membrane</location>
        <topology evidence="1">Single-pass type I membrane protein</topology>
    </subcellularLocation>
</comment>
<feature type="domain" description="Leucine-rich repeat-containing N-terminal plant-type" evidence="11">
    <location>
        <begin position="34"/>
        <end position="54"/>
    </location>
</feature>
<evidence type="ECO:0000256" key="1">
    <source>
        <dbReference type="ARBA" id="ARBA00004479"/>
    </source>
</evidence>
<evidence type="ECO:0000313" key="13">
    <source>
        <dbReference type="RefSeq" id="XP_040966938.1"/>
    </source>
</evidence>
<proteinExistence type="predicted"/>
<dbReference type="InterPro" id="IPR046956">
    <property type="entry name" value="RLP23-like"/>
</dbReference>
<keyword evidence="9" id="KW-0325">Glycoprotein</keyword>
<dbReference type="PRINTS" id="PR00019">
    <property type="entry name" value="LEURICHRPT"/>
</dbReference>
<evidence type="ECO:0000256" key="4">
    <source>
        <dbReference type="ARBA" id="ARBA00022729"/>
    </source>
</evidence>
<evidence type="ECO:0000313" key="12">
    <source>
        <dbReference type="Proteomes" id="UP000818029"/>
    </source>
</evidence>
<keyword evidence="8" id="KW-0675">Receptor</keyword>
<evidence type="ECO:0000256" key="2">
    <source>
        <dbReference type="ARBA" id="ARBA00022614"/>
    </source>
</evidence>
<reference evidence="12" key="1">
    <citation type="journal article" date="2020" name="Nat. Genet.">
        <title>Genomic diversifications of five Gossypium allopolyploid species and their impact on cotton improvement.</title>
        <authorList>
            <person name="Chen Z.J."/>
            <person name="Sreedasyam A."/>
            <person name="Ando A."/>
            <person name="Song Q."/>
            <person name="De Santiago L.M."/>
            <person name="Hulse-Kemp A.M."/>
            <person name="Ding M."/>
            <person name="Ye W."/>
            <person name="Kirkbride R.C."/>
            <person name="Jenkins J."/>
            <person name="Plott C."/>
            <person name="Lovell J."/>
            <person name="Lin Y.M."/>
            <person name="Vaughn R."/>
            <person name="Liu B."/>
            <person name="Simpson S."/>
            <person name="Scheffler B.E."/>
            <person name="Wen L."/>
            <person name="Saski C.A."/>
            <person name="Grover C.E."/>
            <person name="Hu G."/>
            <person name="Conover J.L."/>
            <person name="Carlson J.W."/>
            <person name="Shu S."/>
            <person name="Boston L.B."/>
            <person name="Williams M."/>
            <person name="Peterson D.G."/>
            <person name="McGee K."/>
            <person name="Jones D.C."/>
            <person name="Wendel J.F."/>
            <person name="Stelly D.M."/>
            <person name="Grimwood J."/>
            <person name="Schmutz J."/>
        </authorList>
    </citation>
    <scope>NUCLEOTIDE SEQUENCE [LARGE SCALE GENOMIC DNA]</scope>
    <source>
        <strain evidence="12">cv. TM-1</strain>
    </source>
</reference>
<gene>
    <name evidence="13" type="primary">LOC107931115</name>
</gene>
<keyword evidence="3 10" id="KW-0812">Transmembrane</keyword>
<accession>A0ABM3BIP8</accession>
<keyword evidence="6 10" id="KW-1133">Transmembrane helix</keyword>
<evidence type="ECO:0000256" key="9">
    <source>
        <dbReference type="ARBA" id="ARBA00023180"/>
    </source>
</evidence>
<keyword evidence="2" id="KW-0433">Leucine-rich repeat</keyword>
<feature type="transmembrane region" description="Helical" evidence="10">
    <location>
        <begin position="383"/>
        <end position="407"/>
    </location>
</feature>
<dbReference type="SUPFAM" id="SSF52058">
    <property type="entry name" value="L domain-like"/>
    <property type="match status" value="1"/>
</dbReference>
<evidence type="ECO:0000256" key="3">
    <source>
        <dbReference type="ARBA" id="ARBA00022692"/>
    </source>
</evidence>
<dbReference type="Pfam" id="PF08263">
    <property type="entry name" value="LRRNT_2"/>
    <property type="match status" value="1"/>
</dbReference>
<reference evidence="13" key="2">
    <citation type="submission" date="2025-08" db="UniProtKB">
        <authorList>
            <consortium name="RefSeq"/>
        </authorList>
    </citation>
    <scope>IDENTIFICATION</scope>
</reference>
<dbReference type="PANTHER" id="PTHR48061">
    <property type="entry name" value="LEUCINE-RICH REPEAT RECEPTOR PROTEIN KINASE EMS1-LIKE-RELATED"/>
    <property type="match status" value="1"/>
</dbReference>